<proteinExistence type="predicted"/>
<evidence type="ECO:0000313" key="3">
    <source>
        <dbReference type="Proteomes" id="UP000018849"/>
    </source>
</evidence>
<dbReference type="AlphaFoldDB" id="A0A656JYF7"/>
<keyword evidence="1" id="KW-1133">Transmembrane helix</keyword>
<organism evidence="2 3">
    <name type="scientific">Pseudomonas syringae pv. actinidiae ICMP 19096</name>
    <dbReference type="NCBI Taxonomy" id="1194405"/>
    <lineage>
        <taxon>Bacteria</taxon>
        <taxon>Pseudomonadati</taxon>
        <taxon>Pseudomonadota</taxon>
        <taxon>Gammaproteobacteria</taxon>
        <taxon>Pseudomonadales</taxon>
        <taxon>Pseudomonadaceae</taxon>
        <taxon>Pseudomonas</taxon>
        <taxon>Pseudomonas syringae</taxon>
    </lineage>
</organism>
<gene>
    <name evidence="2" type="ORF">A245_15032</name>
</gene>
<evidence type="ECO:0000313" key="2">
    <source>
        <dbReference type="EMBL" id="EPN61276.1"/>
    </source>
</evidence>
<evidence type="ECO:0000256" key="1">
    <source>
        <dbReference type="SAM" id="Phobius"/>
    </source>
</evidence>
<feature type="transmembrane region" description="Helical" evidence="1">
    <location>
        <begin position="20"/>
        <end position="42"/>
    </location>
</feature>
<feature type="non-terminal residue" evidence="2">
    <location>
        <position position="1"/>
    </location>
</feature>
<name>A0A656JYF7_PSESF</name>
<dbReference type="EMBL" id="AOKF01001266">
    <property type="protein sequence ID" value="EPN61276.1"/>
    <property type="molecule type" value="Genomic_DNA"/>
</dbReference>
<accession>A0A656JYF7</accession>
<keyword evidence="1" id="KW-0812">Transmembrane</keyword>
<dbReference type="Proteomes" id="UP000018849">
    <property type="component" value="Unassembled WGS sequence"/>
</dbReference>
<comment type="caution">
    <text evidence="2">The sequence shown here is derived from an EMBL/GenBank/DDBJ whole genome shotgun (WGS) entry which is preliminary data.</text>
</comment>
<sequence>SLNAATGPALETLRIELASTFRNLLITSAAISLLGLAAAAAMPNKLLRGRD</sequence>
<protein>
    <submittedName>
        <fullName evidence="2">Drug resistance transporter, EmrB/QacA family protein</fullName>
    </submittedName>
</protein>
<reference evidence="2 3" key="1">
    <citation type="journal article" date="2013" name="PLoS Pathog.">
        <title>Genomic analysis of the Kiwifruit pathogen Pseudomonas syringae pv. actinidiae provides insight into the origins of an emergent plant disease.</title>
        <authorList>
            <person name="McCann H.C."/>
            <person name="Rikkerink E.H."/>
            <person name="Bertels F."/>
            <person name="Fiers M."/>
            <person name="Lu A."/>
            <person name="Rees-George J."/>
            <person name="Andersen M.T."/>
            <person name="Gleave A.P."/>
            <person name="Haubold B."/>
            <person name="Wohlers M.W."/>
            <person name="Guttman D.S."/>
            <person name="Wang P.W."/>
            <person name="Straub C."/>
            <person name="Vanneste J.L."/>
            <person name="Rainey P.B."/>
            <person name="Templeton M.D."/>
        </authorList>
    </citation>
    <scope>NUCLEOTIDE SEQUENCE [LARGE SCALE GENOMIC DNA]</scope>
    <source>
        <strain evidence="2 3">ICMP 19096</strain>
    </source>
</reference>
<keyword evidence="1" id="KW-0472">Membrane</keyword>